<evidence type="ECO:0000256" key="5">
    <source>
        <dbReference type="ARBA" id="ARBA00022692"/>
    </source>
</evidence>
<evidence type="ECO:0000259" key="10">
    <source>
        <dbReference type="Pfam" id="PF02366"/>
    </source>
</evidence>
<reference evidence="11" key="1">
    <citation type="submission" date="2020-02" db="EMBL/GenBank/DDBJ databases">
        <authorList>
            <person name="Meier V. D."/>
        </authorList>
    </citation>
    <scope>NUCLEOTIDE SEQUENCE</scope>
    <source>
        <strain evidence="11">AVDCRST_MAG66</strain>
    </source>
</reference>
<feature type="transmembrane region" description="Helical" evidence="9">
    <location>
        <begin position="170"/>
        <end position="192"/>
    </location>
</feature>
<evidence type="ECO:0000313" key="11">
    <source>
        <dbReference type="EMBL" id="CAA9409258.1"/>
    </source>
</evidence>
<evidence type="ECO:0000256" key="1">
    <source>
        <dbReference type="ARBA" id="ARBA00004651"/>
    </source>
</evidence>
<keyword evidence="3" id="KW-0328">Glycosyltransferase</keyword>
<feature type="transmembrane region" description="Helical" evidence="9">
    <location>
        <begin position="104"/>
        <end position="124"/>
    </location>
</feature>
<dbReference type="InterPro" id="IPR003342">
    <property type="entry name" value="ArnT-like_N"/>
</dbReference>
<keyword evidence="5 9" id="KW-0812">Transmembrane</keyword>
<feature type="transmembrane region" description="Helical" evidence="9">
    <location>
        <begin position="130"/>
        <end position="163"/>
    </location>
</feature>
<keyword evidence="6 9" id="KW-1133">Transmembrane helix</keyword>
<accession>A0A6J4P8Z8</accession>
<sequence>MALRVLVTVAYVPAFSFADSLSYLEVARTGDAAVHRTWGYSGFLALVDGVLGFRHLVVVQHVLGVAAAVLVYALLQHRGVRRWVSCLAVAPLLLDGYVVMLEHYVMADSLYVLLLAVAVVLVLWHERPPWWATGAAGAVLALGLLTRTVGLPVIGVVGLYLLVRLVRRTVSWTAVATTAVGLAAVVLPYVVWFHGHTGVYALSDYTGHFLYGRVAPFADCEKVDVPGGLRGLCPDASEEERPNPDFFVWHPDSPANSGRYSDEDLREFSELILRGQAMEYLGGTAGRTADYFLPGRTAGANDSCAAYWWFPASHTYEAAGPLDCPAQLSRQGFELEPVRPVLRSAPADVLARYQDRVHTPDFVLGGLVLVGLSGLVPHPRRGSWRDNLDAVFCVVAGIALVAVPSATAVYDHRYGLPLLVVLPVAAALAARSWSRDRGAEAPATAEQPPPVRPEVGSLA</sequence>
<dbReference type="GO" id="GO:0005886">
    <property type="term" value="C:plasma membrane"/>
    <property type="evidence" value="ECO:0007669"/>
    <property type="project" value="UniProtKB-SubCell"/>
</dbReference>
<evidence type="ECO:0000256" key="2">
    <source>
        <dbReference type="ARBA" id="ARBA00022475"/>
    </source>
</evidence>
<dbReference type="InterPro" id="IPR050297">
    <property type="entry name" value="LipidA_mod_glycosyltrf_83"/>
</dbReference>
<dbReference type="PANTHER" id="PTHR33908:SF11">
    <property type="entry name" value="MEMBRANE PROTEIN"/>
    <property type="match status" value="1"/>
</dbReference>
<keyword evidence="2" id="KW-1003">Cell membrane</keyword>
<keyword evidence="7 9" id="KW-0472">Membrane</keyword>
<gene>
    <name evidence="11" type="ORF">AVDCRST_MAG66-1946</name>
</gene>
<evidence type="ECO:0000256" key="6">
    <source>
        <dbReference type="ARBA" id="ARBA00022989"/>
    </source>
</evidence>
<comment type="subcellular location">
    <subcellularLocation>
        <location evidence="1">Cell membrane</location>
        <topology evidence="1">Multi-pass membrane protein</topology>
    </subcellularLocation>
</comment>
<keyword evidence="4" id="KW-0808">Transferase</keyword>
<evidence type="ECO:0000256" key="9">
    <source>
        <dbReference type="SAM" id="Phobius"/>
    </source>
</evidence>
<organism evidence="11">
    <name type="scientific">uncultured Pseudonocardia sp</name>
    <dbReference type="NCBI Taxonomy" id="211455"/>
    <lineage>
        <taxon>Bacteria</taxon>
        <taxon>Bacillati</taxon>
        <taxon>Actinomycetota</taxon>
        <taxon>Actinomycetes</taxon>
        <taxon>Pseudonocardiales</taxon>
        <taxon>Pseudonocardiaceae</taxon>
        <taxon>Pseudonocardia</taxon>
        <taxon>environmental samples</taxon>
    </lineage>
</organism>
<evidence type="ECO:0000256" key="8">
    <source>
        <dbReference type="SAM" id="MobiDB-lite"/>
    </source>
</evidence>
<evidence type="ECO:0000256" key="4">
    <source>
        <dbReference type="ARBA" id="ARBA00022679"/>
    </source>
</evidence>
<dbReference type="Pfam" id="PF02366">
    <property type="entry name" value="PMT"/>
    <property type="match status" value="1"/>
</dbReference>
<dbReference type="GO" id="GO:0009103">
    <property type="term" value="P:lipopolysaccharide biosynthetic process"/>
    <property type="evidence" value="ECO:0007669"/>
    <property type="project" value="UniProtKB-ARBA"/>
</dbReference>
<feature type="transmembrane region" description="Helical" evidence="9">
    <location>
        <begin position="53"/>
        <end position="75"/>
    </location>
</feature>
<feature type="region of interest" description="Disordered" evidence="8">
    <location>
        <begin position="438"/>
        <end position="459"/>
    </location>
</feature>
<dbReference type="AlphaFoldDB" id="A0A6J4P8Z8"/>
<evidence type="ECO:0000256" key="3">
    <source>
        <dbReference type="ARBA" id="ARBA00022676"/>
    </source>
</evidence>
<dbReference type="EMBL" id="CADCUS010000281">
    <property type="protein sequence ID" value="CAA9409258.1"/>
    <property type="molecule type" value="Genomic_DNA"/>
</dbReference>
<feature type="domain" description="ArnT-like N-terminal" evidence="10">
    <location>
        <begin position="61"/>
        <end position="172"/>
    </location>
</feature>
<dbReference type="GO" id="GO:0006493">
    <property type="term" value="P:protein O-linked glycosylation"/>
    <property type="evidence" value="ECO:0007669"/>
    <property type="project" value="InterPro"/>
</dbReference>
<evidence type="ECO:0000256" key="7">
    <source>
        <dbReference type="ARBA" id="ARBA00023136"/>
    </source>
</evidence>
<proteinExistence type="predicted"/>
<name>A0A6J4P8Z8_9PSEU</name>
<dbReference type="PANTHER" id="PTHR33908">
    <property type="entry name" value="MANNOSYLTRANSFERASE YKCB-RELATED"/>
    <property type="match status" value="1"/>
</dbReference>
<protein>
    <recommendedName>
        <fullName evidence="10">ArnT-like N-terminal domain-containing protein</fullName>
    </recommendedName>
</protein>
<dbReference type="GO" id="GO:0016763">
    <property type="term" value="F:pentosyltransferase activity"/>
    <property type="evidence" value="ECO:0007669"/>
    <property type="project" value="TreeGrafter"/>
</dbReference>
<dbReference type="GO" id="GO:0000030">
    <property type="term" value="F:mannosyltransferase activity"/>
    <property type="evidence" value="ECO:0007669"/>
    <property type="project" value="InterPro"/>
</dbReference>